<feature type="region of interest" description="Disordered" evidence="10">
    <location>
        <begin position="1"/>
        <end position="66"/>
    </location>
</feature>
<keyword evidence="3" id="KW-0808">Transferase</keyword>
<dbReference type="PROSITE" id="PS50011">
    <property type="entry name" value="PROTEIN_KINASE_DOM"/>
    <property type="match status" value="1"/>
</dbReference>
<comment type="catalytic activity">
    <reaction evidence="8">
        <text>L-seryl-[protein] + ATP = O-phospho-L-seryl-[protein] + ADP + H(+)</text>
        <dbReference type="Rhea" id="RHEA:17989"/>
        <dbReference type="Rhea" id="RHEA-COMP:9863"/>
        <dbReference type="Rhea" id="RHEA-COMP:11604"/>
        <dbReference type="ChEBI" id="CHEBI:15378"/>
        <dbReference type="ChEBI" id="CHEBI:29999"/>
        <dbReference type="ChEBI" id="CHEBI:30616"/>
        <dbReference type="ChEBI" id="CHEBI:83421"/>
        <dbReference type="ChEBI" id="CHEBI:456216"/>
        <dbReference type="EC" id="2.7.11.1"/>
    </reaction>
</comment>
<dbReference type="SUPFAM" id="SSF56112">
    <property type="entry name" value="Protein kinase-like (PK-like)"/>
    <property type="match status" value="1"/>
</dbReference>
<dbReference type="OrthoDB" id="6513151at2759"/>
<evidence type="ECO:0000256" key="10">
    <source>
        <dbReference type="SAM" id="MobiDB-lite"/>
    </source>
</evidence>
<feature type="region of interest" description="Disordered" evidence="10">
    <location>
        <begin position="346"/>
        <end position="388"/>
    </location>
</feature>
<name>A0A875S2L4_EENNA</name>
<dbReference type="PANTHER" id="PTHR24343:SF113">
    <property type="entry name" value="NITROGEN PERMEASE REACTIVATOR PROTEIN-RELATED"/>
    <property type="match status" value="1"/>
</dbReference>
<sequence>MPSSDPSTGIEAKEFEEPKQPVQKHPRQVTTGPVTGSLEGSLEGSLPGSISGSFKAASRPSATPIPHQGMSTLTRLIHEHKVMPQSASSVTAATSGSNPALSLSSSSAGIQQNEYTKTITTTVSLKDISPDEEDNGDGNGFVHVISANANTTDDEADVDDELTYDPRITPQNDRRKSTITRVTSGNGANNIGGISPTINYHAIPVRVNTNFTSDNPAVEARTPGGISSHTGSYYPRQSPGSVSSLRRAGSYLSGSYTSLSNMIPYSAPGTKNEHLSSSISSISNFLMPSNGQIITGNHISSPTVTSPTQLDARFIVSKQKIQKTQVIPSKSSSSLANFFSRSRRGTVNNFDQSMPSSPSANHLHTYDVSHSPSSSQSSTESNNSALTTRHSSMADLRHFFKKSLSFNASSPLSTSPSSPHVSKLSAGLVAQRQMSISGQHISAQNNSPVSQSPHSLHMRSNFFLEQPPQPSPAYSPSYRASPQDDIGTSLTAYQQSPGGNPIGVTALPSSLGSSITSGLTASASTSATGLSSYQVSVGGNMTPEIPFNKRYTKFGDNLGQGAGGMVKLVKRVRDGKVFAVKEFRSRFPHEGKRDYTKKITSEYCIGSTLKHPNVIETIEIAYESDHMYQVMEYCDYDLFAIVMSSKMSTDEINCCFKQILNGVRYIHSIGLAHRDLKLDNCVVSKEGIVKIIDFGSSVVFQYPLSQNLVEASGIVGSDPYLAPEVCVFSKYDPRPVDIWSCAIIYCCMVLKKFPWKVPKLSDSSFKMFASREPGVTFGELLKRVPPPPSYDELEEDAEIIDAKSASTISDTDIVHQRSKLNAYAEPVVSKKSSEGSDCSPTSIKDQSPSDNDSNDTAAAKHTSNVMGEDRLLDALPEEVRPLIGKMVQLAPACRVSIDDCFNDSWFSQVETCRVVDENGEDSCDGELMTARNHTHTQVDQSVAHIAALERNRRKNKK</sequence>
<protein>
    <recommendedName>
        <fullName evidence="1">non-specific serine/threonine protein kinase</fullName>
        <ecNumber evidence="1">2.7.11.1</ecNumber>
    </recommendedName>
</protein>
<dbReference type="GO" id="GO:0005524">
    <property type="term" value="F:ATP binding"/>
    <property type="evidence" value="ECO:0007669"/>
    <property type="project" value="UniProtKB-UniRule"/>
</dbReference>
<organism evidence="12 13">
    <name type="scientific">Eeniella nana</name>
    <name type="common">Yeast</name>
    <name type="synonym">Brettanomyces nanus</name>
    <dbReference type="NCBI Taxonomy" id="13502"/>
    <lineage>
        <taxon>Eukaryota</taxon>
        <taxon>Fungi</taxon>
        <taxon>Dikarya</taxon>
        <taxon>Ascomycota</taxon>
        <taxon>Saccharomycotina</taxon>
        <taxon>Pichiomycetes</taxon>
        <taxon>Pichiales</taxon>
        <taxon>Pichiaceae</taxon>
        <taxon>Brettanomyces</taxon>
    </lineage>
</organism>
<feature type="region of interest" description="Disordered" evidence="10">
    <location>
        <begin position="152"/>
        <end position="172"/>
    </location>
</feature>
<feature type="compositionally biased region" description="Polar residues" evidence="10">
    <location>
        <begin position="486"/>
        <end position="498"/>
    </location>
</feature>
<feature type="compositionally biased region" description="Acidic residues" evidence="10">
    <location>
        <begin position="152"/>
        <end position="163"/>
    </location>
</feature>
<feature type="domain" description="Protein kinase" evidence="11">
    <location>
        <begin position="552"/>
        <end position="906"/>
    </location>
</feature>
<feature type="region of interest" description="Disordered" evidence="10">
    <location>
        <begin position="825"/>
        <end position="869"/>
    </location>
</feature>
<accession>A0A875S2L4</accession>
<dbReference type="GeneID" id="62194297"/>
<evidence type="ECO:0000256" key="6">
    <source>
        <dbReference type="ARBA" id="ARBA00022840"/>
    </source>
</evidence>
<dbReference type="InterPro" id="IPR017441">
    <property type="entry name" value="Protein_kinase_ATP_BS"/>
</dbReference>
<dbReference type="InterPro" id="IPR008271">
    <property type="entry name" value="Ser/Thr_kinase_AS"/>
</dbReference>
<feature type="compositionally biased region" description="Polar residues" evidence="10">
    <location>
        <begin position="346"/>
        <end position="362"/>
    </location>
</feature>
<dbReference type="Proteomes" id="UP000662931">
    <property type="component" value="Chromosome 1"/>
</dbReference>
<dbReference type="GO" id="GO:0030447">
    <property type="term" value="P:filamentous growth"/>
    <property type="evidence" value="ECO:0007669"/>
    <property type="project" value="UniProtKB-ARBA"/>
</dbReference>
<dbReference type="SMART" id="SM00220">
    <property type="entry name" value="S_TKc"/>
    <property type="match status" value="1"/>
</dbReference>
<evidence type="ECO:0000313" key="13">
    <source>
        <dbReference type="Proteomes" id="UP000662931"/>
    </source>
</evidence>
<evidence type="ECO:0000256" key="5">
    <source>
        <dbReference type="ARBA" id="ARBA00022777"/>
    </source>
</evidence>
<keyword evidence="5" id="KW-0418">Kinase</keyword>
<dbReference type="InterPro" id="IPR000719">
    <property type="entry name" value="Prot_kinase_dom"/>
</dbReference>
<dbReference type="GO" id="GO:0004674">
    <property type="term" value="F:protein serine/threonine kinase activity"/>
    <property type="evidence" value="ECO:0007669"/>
    <property type="project" value="UniProtKB-KW"/>
</dbReference>
<dbReference type="PANTHER" id="PTHR24343">
    <property type="entry name" value="SERINE/THREONINE KINASE"/>
    <property type="match status" value="1"/>
</dbReference>
<feature type="compositionally biased region" description="Low complexity" evidence="10">
    <location>
        <begin position="86"/>
        <end position="109"/>
    </location>
</feature>
<reference evidence="12" key="1">
    <citation type="submission" date="2020-10" db="EMBL/GenBank/DDBJ databases">
        <authorList>
            <person name="Roach M.J.R."/>
        </authorList>
    </citation>
    <scope>NUCLEOTIDE SEQUENCE</scope>
    <source>
        <strain evidence="12">CBS 1945</strain>
    </source>
</reference>
<evidence type="ECO:0000256" key="3">
    <source>
        <dbReference type="ARBA" id="ARBA00022679"/>
    </source>
</evidence>
<keyword evidence="6 9" id="KW-0067">ATP-binding</keyword>
<evidence type="ECO:0000259" key="11">
    <source>
        <dbReference type="PROSITE" id="PS50011"/>
    </source>
</evidence>
<comment type="catalytic activity">
    <reaction evidence="7">
        <text>L-threonyl-[protein] + ATP = O-phospho-L-threonyl-[protein] + ADP + H(+)</text>
        <dbReference type="Rhea" id="RHEA:46608"/>
        <dbReference type="Rhea" id="RHEA-COMP:11060"/>
        <dbReference type="Rhea" id="RHEA-COMP:11605"/>
        <dbReference type="ChEBI" id="CHEBI:15378"/>
        <dbReference type="ChEBI" id="CHEBI:30013"/>
        <dbReference type="ChEBI" id="CHEBI:30616"/>
        <dbReference type="ChEBI" id="CHEBI:61977"/>
        <dbReference type="ChEBI" id="CHEBI:456216"/>
        <dbReference type="EC" id="2.7.11.1"/>
    </reaction>
</comment>
<keyword evidence="2" id="KW-0723">Serine/threonine-protein kinase</keyword>
<feature type="compositionally biased region" description="Polar residues" evidence="10">
    <location>
        <begin position="835"/>
        <end position="865"/>
    </location>
</feature>
<keyword evidence="4 9" id="KW-0547">Nucleotide-binding</keyword>
<dbReference type="InterPro" id="IPR011009">
    <property type="entry name" value="Kinase-like_dom_sf"/>
</dbReference>
<evidence type="ECO:0000256" key="1">
    <source>
        <dbReference type="ARBA" id="ARBA00012513"/>
    </source>
</evidence>
<dbReference type="Pfam" id="PF00069">
    <property type="entry name" value="Pkinase"/>
    <property type="match status" value="1"/>
</dbReference>
<dbReference type="KEGG" id="bnn:FOA43_000896"/>
<proteinExistence type="predicted"/>
<dbReference type="EC" id="2.7.11.1" evidence="1"/>
<dbReference type="Gene3D" id="3.30.200.20">
    <property type="entry name" value="Phosphorylase Kinase, domain 1"/>
    <property type="match status" value="1"/>
</dbReference>
<dbReference type="AlphaFoldDB" id="A0A875S2L4"/>
<feature type="compositionally biased region" description="Low complexity" evidence="10">
    <location>
        <begin position="369"/>
        <end position="384"/>
    </location>
</feature>
<feature type="compositionally biased region" description="Low complexity" evidence="10">
    <location>
        <begin position="474"/>
        <end position="483"/>
    </location>
</feature>
<dbReference type="PROSITE" id="PS00108">
    <property type="entry name" value="PROTEIN_KINASE_ST"/>
    <property type="match status" value="1"/>
</dbReference>
<dbReference type="EMBL" id="CP064812">
    <property type="protein sequence ID" value="QPG73584.1"/>
    <property type="molecule type" value="Genomic_DNA"/>
</dbReference>
<evidence type="ECO:0000313" key="12">
    <source>
        <dbReference type="EMBL" id="QPG73584.1"/>
    </source>
</evidence>
<dbReference type="RefSeq" id="XP_038777149.1">
    <property type="nucleotide sequence ID" value="XM_038921221.1"/>
</dbReference>
<evidence type="ECO:0000256" key="7">
    <source>
        <dbReference type="ARBA" id="ARBA00047899"/>
    </source>
</evidence>
<evidence type="ECO:0000256" key="4">
    <source>
        <dbReference type="ARBA" id="ARBA00022741"/>
    </source>
</evidence>
<dbReference type="PROSITE" id="PS00107">
    <property type="entry name" value="PROTEIN_KINASE_ATP"/>
    <property type="match status" value="1"/>
</dbReference>
<evidence type="ECO:0000256" key="2">
    <source>
        <dbReference type="ARBA" id="ARBA00022527"/>
    </source>
</evidence>
<feature type="region of interest" description="Disordered" evidence="10">
    <location>
        <begin position="83"/>
        <end position="109"/>
    </location>
</feature>
<evidence type="ECO:0000256" key="8">
    <source>
        <dbReference type="ARBA" id="ARBA00048679"/>
    </source>
</evidence>
<feature type="region of interest" description="Disordered" evidence="10">
    <location>
        <begin position="214"/>
        <end position="243"/>
    </location>
</feature>
<keyword evidence="13" id="KW-1185">Reference proteome</keyword>
<gene>
    <name evidence="12" type="ORF">FOA43_000896</name>
</gene>
<feature type="binding site" evidence="9">
    <location>
        <position position="581"/>
    </location>
    <ligand>
        <name>ATP</name>
        <dbReference type="ChEBI" id="CHEBI:30616"/>
    </ligand>
</feature>
<dbReference type="GO" id="GO:0005829">
    <property type="term" value="C:cytosol"/>
    <property type="evidence" value="ECO:0007669"/>
    <property type="project" value="TreeGrafter"/>
</dbReference>
<feature type="region of interest" description="Disordered" evidence="10">
    <location>
        <begin position="463"/>
        <end position="505"/>
    </location>
</feature>
<dbReference type="Gene3D" id="1.10.510.10">
    <property type="entry name" value="Transferase(Phosphotransferase) domain 1"/>
    <property type="match status" value="1"/>
</dbReference>
<evidence type="ECO:0000256" key="9">
    <source>
        <dbReference type="PROSITE-ProRule" id="PRU10141"/>
    </source>
</evidence>